<reference evidence="1" key="1">
    <citation type="journal article" date="2023" name="Insect Mol. Biol.">
        <title>Genome sequencing provides insights into the evolution of gene families encoding plant cell wall-degrading enzymes in longhorned beetles.</title>
        <authorList>
            <person name="Shin N.R."/>
            <person name="Okamura Y."/>
            <person name="Kirsch R."/>
            <person name="Pauchet Y."/>
        </authorList>
    </citation>
    <scope>NUCLEOTIDE SEQUENCE</scope>
    <source>
        <strain evidence="1">AMC_N1</strain>
    </source>
</reference>
<evidence type="ECO:0008006" key="3">
    <source>
        <dbReference type="Google" id="ProtNLM"/>
    </source>
</evidence>
<dbReference type="EMBL" id="JAPWTK010000008">
    <property type="protein sequence ID" value="KAJ8960525.1"/>
    <property type="molecule type" value="Genomic_DNA"/>
</dbReference>
<keyword evidence="2" id="KW-1185">Reference proteome</keyword>
<accession>A0AAV8Z9E1</accession>
<dbReference type="Proteomes" id="UP001162162">
    <property type="component" value="Unassembled WGS sequence"/>
</dbReference>
<comment type="caution">
    <text evidence="1">The sequence shown here is derived from an EMBL/GenBank/DDBJ whole genome shotgun (WGS) entry which is preliminary data.</text>
</comment>
<organism evidence="1 2">
    <name type="scientific">Aromia moschata</name>
    <dbReference type="NCBI Taxonomy" id="1265417"/>
    <lineage>
        <taxon>Eukaryota</taxon>
        <taxon>Metazoa</taxon>
        <taxon>Ecdysozoa</taxon>
        <taxon>Arthropoda</taxon>
        <taxon>Hexapoda</taxon>
        <taxon>Insecta</taxon>
        <taxon>Pterygota</taxon>
        <taxon>Neoptera</taxon>
        <taxon>Endopterygota</taxon>
        <taxon>Coleoptera</taxon>
        <taxon>Polyphaga</taxon>
        <taxon>Cucujiformia</taxon>
        <taxon>Chrysomeloidea</taxon>
        <taxon>Cerambycidae</taxon>
        <taxon>Cerambycinae</taxon>
        <taxon>Callichromatini</taxon>
        <taxon>Aromia</taxon>
    </lineage>
</organism>
<sequence length="151" mass="17448">MRLIYSSRDCTYFPACSQLAGLVVGSLSLETAAGTIGIIPKNGHIWGDSQSIIAIQWMLLEEKSRNIRIINAAKEKEKPLHGLRVDGYCEETKQVFEFYGCWWHVHIYLIHNRDEPLSKRPTDTLNYRYENTVNKMIRLKNLGYDATQRKS</sequence>
<proteinExistence type="predicted"/>
<protein>
    <recommendedName>
        <fullName evidence="3">Transposase</fullName>
    </recommendedName>
</protein>
<evidence type="ECO:0000313" key="1">
    <source>
        <dbReference type="EMBL" id="KAJ8960525.1"/>
    </source>
</evidence>
<gene>
    <name evidence="1" type="ORF">NQ318_013813</name>
</gene>
<dbReference type="AlphaFoldDB" id="A0AAV8Z9E1"/>
<name>A0AAV8Z9E1_9CUCU</name>
<evidence type="ECO:0000313" key="2">
    <source>
        <dbReference type="Proteomes" id="UP001162162"/>
    </source>
</evidence>